<dbReference type="Proteomes" id="UP000319897">
    <property type="component" value="Unassembled WGS sequence"/>
</dbReference>
<dbReference type="EMBL" id="VFSU01000032">
    <property type="protein sequence ID" value="TPE59146.1"/>
    <property type="molecule type" value="Genomic_DNA"/>
</dbReference>
<protein>
    <submittedName>
        <fullName evidence="1">Uncharacterized protein</fullName>
    </submittedName>
</protein>
<organism evidence="1 2">
    <name type="scientific">Sandaracinobacter neustonicus</name>
    <dbReference type="NCBI Taxonomy" id="1715348"/>
    <lineage>
        <taxon>Bacteria</taxon>
        <taxon>Pseudomonadati</taxon>
        <taxon>Pseudomonadota</taxon>
        <taxon>Alphaproteobacteria</taxon>
        <taxon>Sphingomonadales</taxon>
        <taxon>Sphingosinicellaceae</taxon>
        <taxon>Sandaracinobacter</taxon>
    </lineage>
</organism>
<evidence type="ECO:0000313" key="1">
    <source>
        <dbReference type="EMBL" id="TPE59146.1"/>
    </source>
</evidence>
<keyword evidence="2" id="KW-1185">Reference proteome</keyword>
<sequence length="152" mass="17107">MFEAEAKVRRIAAGLLTFTLPRAAWTHEAHLATVVALLVEHPEIQLEQQLPGIISRFNESVGGVNDDAQGYHETLTQFWIANARAHLAANPAGSLLDQVNAFILSPRGRRDAPLRYYSRERLFSVEARRHLVEPDLMRFDWDMPDAAPAPKL</sequence>
<comment type="caution">
    <text evidence="1">The sequence shown here is derived from an EMBL/GenBank/DDBJ whole genome shotgun (WGS) entry which is preliminary data.</text>
</comment>
<evidence type="ECO:0000313" key="2">
    <source>
        <dbReference type="Proteomes" id="UP000319897"/>
    </source>
</evidence>
<reference evidence="1 2" key="1">
    <citation type="submission" date="2019-06" db="EMBL/GenBank/DDBJ databases">
        <authorList>
            <person name="Lee I."/>
            <person name="Jang G.I."/>
            <person name="Hwang C.Y."/>
        </authorList>
    </citation>
    <scope>NUCLEOTIDE SEQUENCE [LARGE SCALE GENOMIC DNA]</scope>
    <source>
        <strain evidence="1 2">PAMC 28131</strain>
    </source>
</reference>
<name>A0A501XF49_9SPHN</name>
<gene>
    <name evidence="1" type="ORF">FJQ54_15100</name>
</gene>
<dbReference type="RefSeq" id="WP_140929280.1">
    <property type="nucleotide sequence ID" value="NZ_VFSU01000032.1"/>
</dbReference>
<dbReference type="OrthoDB" id="117988at2"/>
<dbReference type="AlphaFoldDB" id="A0A501XF49"/>
<accession>A0A501XF49</accession>
<proteinExistence type="predicted"/>